<sequence length="383" mass="43839">MGHRNPLDLITGKDLGLQTVRNGVSYCPPQLGEENAVIIQSNTSCRSLSSPISRLPTEILSEIFLYCLPEDEHLVYASRQAPMLLTRICRRWREVAVGFPKLWCRLQVEFWYEGWQERTIRDWETRAFGYDSWLKRSGGRPVSLRLECGTDWSKLQSLLQPYAQQVSSLLLGFISCDGPFMMEDFHALKELTIRQYICNDPARAVNCSLSKLPLNLRRINVENVWFNRNRLNAFADSALARLTHLEINVDGRHACTHILRLCPNLSSLKMTGLFHPSQTAEPVTHTNLQSLHLSWTVLRNFGGDPGLFNVITLPNLRVLEVSVRGVWPHESFMEFLTRSKCPLERLVFHSTVWATEEQQAEYATLIPSFEILAEDSTGVFSYV</sequence>
<protein>
    <recommendedName>
        <fullName evidence="1">F-box domain-containing protein</fullName>
    </recommendedName>
</protein>
<reference evidence="2" key="1">
    <citation type="journal article" date="2020" name="New Phytol.">
        <title>Comparative genomics reveals dynamic genome evolution in host specialist ectomycorrhizal fungi.</title>
        <authorList>
            <person name="Lofgren L.A."/>
            <person name="Nguyen N.H."/>
            <person name="Vilgalys R."/>
            <person name="Ruytinx J."/>
            <person name="Liao H.L."/>
            <person name="Branco S."/>
            <person name="Kuo A."/>
            <person name="LaButti K."/>
            <person name="Lipzen A."/>
            <person name="Andreopoulos W."/>
            <person name="Pangilinan J."/>
            <person name="Riley R."/>
            <person name="Hundley H."/>
            <person name="Na H."/>
            <person name="Barry K."/>
            <person name="Grigoriev I.V."/>
            <person name="Stajich J.E."/>
            <person name="Kennedy P.G."/>
        </authorList>
    </citation>
    <scope>NUCLEOTIDE SEQUENCE</scope>
    <source>
        <strain evidence="2">MN1</strain>
    </source>
</reference>
<dbReference type="RefSeq" id="XP_041191644.1">
    <property type="nucleotide sequence ID" value="XM_041343077.1"/>
</dbReference>
<feature type="domain" description="F-box" evidence="1">
    <location>
        <begin position="49"/>
        <end position="106"/>
    </location>
</feature>
<dbReference type="Proteomes" id="UP000807769">
    <property type="component" value="Unassembled WGS sequence"/>
</dbReference>
<dbReference type="PANTHER" id="PTHR38926:SF72">
    <property type="entry name" value="IM:7136021-RELATED"/>
    <property type="match status" value="1"/>
</dbReference>
<evidence type="ECO:0000259" key="1">
    <source>
        <dbReference type="PROSITE" id="PS50181"/>
    </source>
</evidence>
<gene>
    <name evidence="2" type="ORF">BJ212DRAFT_388439</name>
</gene>
<dbReference type="SUPFAM" id="SSF52047">
    <property type="entry name" value="RNI-like"/>
    <property type="match status" value="1"/>
</dbReference>
<dbReference type="GeneID" id="64637093"/>
<keyword evidence="3" id="KW-1185">Reference proteome</keyword>
<organism evidence="2 3">
    <name type="scientific">Suillus subaureus</name>
    <dbReference type="NCBI Taxonomy" id="48587"/>
    <lineage>
        <taxon>Eukaryota</taxon>
        <taxon>Fungi</taxon>
        <taxon>Dikarya</taxon>
        <taxon>Basidiomycota</taxon>
        <taxon>Agaricomycotina</taxon>
        <taxon>Agaricomycetes</taxon>
        <taxon>Agaricomycetidae</taxon>
        <taxon>Boletales</taxon>
        <taxon>Suillineae</taxon>
        <taxon>Suillaceae</taxon>
        <taxon>Suillus</taxon>
    </lineage>
</organism>
<evidence type="ECO:0000313" key="3">
    <source>
        <dbReference type="Proteomes" id="UP000807769"/>
    </source>
</evidence>
<accession>A0A9P7E840</accession>
<dbReference type="EMBL" id="JABBWG010000022">
    <property type="protein sequence ID" value="KAG1814008.1"/>
    <property type="molecule type" value="Genomic_DNA"/>
</dbReference>
<name>A0A9P7E840_9AGAM</name>
<dbReference type="PANTHER" id="PTHR38926">
    <property type="entry name" value="F-BOX DOMAIN CONTAINING PROTEIN, EXPRESSED"/>
    <property type="match status" value="1"/>
</dbReference>
<comment type="caution">
    <text evidence="2">The sequence shown here is derived from an EMBL/GenBank/DDBJ whole genome shotgun (WGS) entry which is preliminary data.</text>
</comment>
<proteinExistence type="predicted"/>
<evidence type="ECO:0000313" key="2">
    <source>
        <dbReference type="EMBL" id="KAG1814008.1"/>
    </source>
</evidence>
<dbReference type="OrthoDB" id="3253362at2759"/>
<dbReference type="PROSITE" id="PS50181">
    <property type="entry name" value="FBOX"/>
    <property type="match status" value="1"/>
</dbReference>
<dbReference type="InterPro" id="IPR001810">
    <property type="entry name" value="F-box_dom"/>
</dbReference>
<dbReference type="AlphaFoldDB" id="A0A9P7E840"/>
<dbReference type="InterPro" id="IPR032675">
    <property type="entry name" value="LRR_dom_sf"/>
</dbReference>
<dbReference type="Gene3D" id="3.80.10.10">
    <property type="entry name" value="Ribonuclease Inhibitor"/>
    <property type="match status" value="1"/>
</dbReference>
<dbReference type="Gene3D" id="1.20.1280.50">
    <property type="match status" value="1"/>
</dbReference>